<dbReference type="VEuPathDB" id="VectorBase:ASIC008084"/>
<evidence type="ECO:0000256" key="1">
    <source>
        <dbReference type="SAM" id="MobiDB-lite"/>
    </source>
</evidence>
<keyword evidence="4" id="KW-1185">Reference proteome</keyword>
<reference evidence="2 4" key="1">
    <citation type="journal article" date="2014" name="BMC Genomics">
        <title>Genome sequence of Anopheles sinensis provides insight into genetics basis of mosquito competence for malaria parasites.</title>
        <authorList>
            <person name="Zhou D."/>
            <person name="Zhang D."/>
            <person name="Ding G."/>
            <person name="Shi L."/>
            <person name="Hou Q."/>
            <person name="Ye Y."/>
            <person name="Xu Y."/>
            <person name="Zhou H."/>
            <person name="Xiong C."/>
            <person name="Li S."/>
            <person name="Yu J."/>
            <person name="Hong S."/>
            <person name="Yu X."/>
            <person name="Zou P."/>
            <person name="Chen C."/>
            <person name="Chang X."/>
            <person name="Wang W."/>
            <person name="Lv Y."/>
            <person name="Sun Y."/>
            <person name="Ma L."/>
            <person name="Shen B."/>
            <person name="Zhu C."/>
        </authorList>
    </citation>
    <scope>NUCLEOTIDE SEQUENCE [LARGE SCALE GENOMIC DNA]</scope>
</reference>
<proteinExistence type="predicted"/>
<dbReference type="Proteomes" id="UP000030765">
    <property type="component" value="Unassembled WGS sequence"/>
</dbReference>
<organism evidence="2">
    <name type="scientific">Anopheles sinensis</name>
    <name type="common">Mosquito</name>
    <dbReference type="NCBI Taxonomy" id="74873"/>
    <lineage>
        <taxon>Eukaryota</taxon>
        <taxon>Metazoa</taxon>
        <taxon>Ecdysozoa</taxon>
        <taxon>Arthropoda</taxon>
        <taxon>Hexapoda</taxon>
        <taxon>Insecta</taxon>
        <taxon>Pterygota</taxon>
        <taxon>Neoptera</taxon>
        <taxon>Endopterygota</taxon>
        <taxon>Diptera</taxon>
        <taxon>Nematocera</taxon>
        <taxon>Culicoidea</taxon>
        <taxon>Culicidae</taxon>
        <taxon>Anophelinae</taxon>
        <taxon>Anopheles</taxon>
    </lineage>
</organism>
<feature type="region of interest" description="Disordered" evidence="1">
    <location>
        <begin position="1"/>
        <end position="48"/>
    </location>
</feature>
<dbReference type="EMBL" id="KE525027">
    <property type="protein sequence ID" value="KFB40581.1"/>
    <property type="molecule type" value="Genomic_DNA"/>
</dbReference>
<evidence type="ECO:0000313" key="3">
    <source>
        <dbReference type="EnsemblMetazoa" id="ASIC008084-PA"/>
    </source>
</evidence>
<gene>
    <name evidence="2" type="ORF">ZHAS_00008084</name>
</gene>
<evidence type="ECO:0000313" key="2">
    <source>
        <dbReference type="EMBL" id="KFB40581.1"/>
    </source>
</evidence>
<sequence length="87" mass="9633">MEKLGIRNSIPVDDENDSQNMPPNTKAPHSLNGYLSPPFRRTSGSCRTSTSSFRIAGAQVEVISHFCTFRKSPNETLCSHLPQKSEP</sequence>
<protein>
    <submittedName>
        <fullName evidence="2 3">Inter-alpha-trypsin inhibitor heavy chain H3-like protein</fullName>
    </submittedName>
</protein>
<name>A0A084VRI7_ANOSI</name>
<dbReference type="EnsemblMetazoa" id="ASIC008084-RA">
    <property type="protein sequence ID" value="ASIC008084-PA"/>
    <property type="gene ID" value="ASIC008084"/>
</dbReference>
<dbReference type="EMBL" id="ATLV01015683">
    <property type="status" value="NOT_ANNOTATED_CDS"/>
    <property type="molecule type" value="Genomic_DNA"/>
</dbReference>
<accession>A0A084VRI7</accession>
<reference evidence="3" key="2">
    <citation type="submission" date="2020-05" db="UniProtKB">
        <authorList>
            <consortium name="EnsemblMetazoa"/>
        </authorList>
    </citation>
    <scope>IDENTIFICATION</scope>
</reference>
<evidence type="ECO:0000313" key="4">
    <source>
        <dbReference type="Proteomes" id="UP000030765"/>
    </source>
</evidence>
<dbReference type="AlphaFoldDB" id="A0A084VRI7"/>